<keyword evidence="1" id="KW-0812">Transmembrane</keyword>
<dbReference type="EMBL" id="ACDN02000072">
    <property type="protein sequence ID" value="EEO24654.1"/>
    <property type="molecule type" value="Genomic_DNA"/>
</dbReference>
<sequence length="232" mass="27802">MKEKENINANKQKLESKDLKTGTNTKEIKLDSHGDEIVYEVRHRLGIQDTIQYIIMFMFGIALVYVGIRGFVLADRMDGVMFAMLLGIPCVFSSFYRLFYARKNRFYVTNNGIGFEYRHWFRIQKGFFRFGEVGIFVYYLSPPLHFDTSKNIFIIYSINITYKLMIFSRLRDKNYKYYIFCKVFTNNFYYHDMKEIITFMRQKTKEALESQGIEISDSELKDKFKHLLYKDI</sequence>
<accession>C3XI15</accession>
<keyword evidence="1" id="KW-0472">Membrane</keyword>
<evidence type="ECO:0000313" key="3">
    <source>
        <dbReference type="Proteomes" id="UP000005085"/>
    </source>
</evidence>
<name>C3XI15_9HELI</name>
<dbReference type="Proteomes" id="UP000005085">
    <property type="component" value="Unassembled WGS sequence"/>
</dbReference>
<feature type="transmembrane region" description="Helical" evidence="1">
    <location>
        <begin position="120"/>
        <end position="140"/>
    </location>
</feature>
<organism evidence="2 3">
    <name type="scientific">Helicobacter bilis ATCC 43879</name>
    <dbReference type="NCBI Taxonomy" id="613026"/>
    <lineage>
        <taxon>Bacteria</taxon>
        <taxon>Pseudomonadati</taxon>
        <taxon>Campylobacterota</taxon>
        <taxon>Epsilonproteobacteria</taxon>
        <taxon>Campylobacterales</taxon>
        <taxon>Helicobacteraceae</taxon>
        <taxon>Helicobacter</taxon>
    </lineage>
</organism>
<protein>
    <submittedName>
        <fullName evidence="2">Uncharacterized protein</fullName>
    </submittedName>
</protein>
<dbReference type="HOGENOM" id="CLU_1169386_0_0_7"/>
<gene>
    <name evidence="2" type="ORF">HRAG_01711</name>
</gene>
<feature type="transmembrane region" description="Helical" evidence="1">
    <location>
        <begin position="50"/>
        <end position="68"/>
    </location>
</feature>
<proteinExistence type="predicted"/>
<evidence type="ECO:0000256" key="1">
    <source>
        <dbReference type="SAM" id="Phobius"/>
    </source>
</evidence>
<evidence type="ECO:0000313" key="2">
    <source>
        <dbReference type="EMBL" id="EEO24654.1"/>
    </source>
</evidence>
<keyword evidence="3" id="KW-1185">Reference proteome</keyword>
<feature type="transmembrane region" description="Helical" evidence="1">
    <location>
        <begin position="80"/>
        <end position="99"/>
    </location>
</feature>
<feature type="transmembrane region" description="Helical" evidence="1">
    <location>
        <begin position="152"/>
        <end position="170"/>
    </location>
</feature>
<comment type="caution">
    <text evidence="2">The sequence shown here is derived from an EMBL/GenBank/DDBJ whole genome shotgun (WGS) entry which is preliminary data.</text>
</comment>
<dbReference type="AlphaFoldDB" id="C3XI15"/>
<dbReference type="RefSeq" id="WP_005219565.1">
    <property type="nucleotide sequence ID" value="NZ_KI392040.1"/>
</dbReference>
<reference evidence="2 3" key="1">
    <citation type="journal article" date="2014" name="Genome Announc.">
        <title>Draft genome sequences of six enterohepatic helicobacter species isolated from humans and one from rhesus macaques.</title>
        <authorList>
            <person name="Shen Z."/>
            <person name="Sheh A."/>
            <person name="Young S.K."/>
            <person name="Abouelliel A."/>
            <person name="Ward D.V."/>
            <person name="Earl A.M."/>
            <person name="Fox J.G."/>
        </authorList>
    </citation>
    <scope>NUCLEOTIDE SEQUENCE [LARGE SCALE GENOMIC DNA]</scope>
    <source>
        <strain evidence="2 3">ATCC 43879</strain>
    </source>
</reference>
<keyword evidence="1" id="KW-1133">Transmembrane helix</keyword>
<dbReference type="OrthoDB" id="5327178at2"/>